<dbReference type="PANTHER" id="PTHR31468">
    <property type="entry name" value="1,3-BETA-GLUCANOSYLTRANSFERASE GAS1"/>
    <property type="match status" value="1"/>
</dbReference>
<keyword evidence="6" id="KW-0336">GPI-anchor</keyword>
<dbReference type="InterPro" id="IPR017853">
    <property type="entry name" value="GH"/>
</dbReference>
<dbReference type="GO" id="GO:0005886">
    <property type="term" value="C:plasma membrane"/>
    <property type="evidence" value="ECO:0007669"/>
    <property type="project" value="UniProtKB-SubCell"/>
</dbReference>
<evidence type="ECO:0000313" key="7">
    <source>
        <dbReference type="EMBL" id="UJO22463.1"/>
    </source>
</evidence>
<dbReference type="InterPro" id="IPR004886">
    <property type="entry name" value="Glucanosyltransferase"/>
</dbReference>
<dbReference type="GO" id="GO:0071970">
    <property type="term" value="P:fungal-type cell wall (1-&gt;3)-beta-D-glucan biosynthetic process"/>
    <property type="evidence" value="ECO:0007669"/>
    <property type="project" value="TreeGrafter"/>
</dbReference>
<dbReference type="SUPFAM" id="SSF51445">
    <property type="entry name" value="(Trans)glycosidases"/>
    <property type="match status" value="1"/>
</dbReference>
<evidence type="ECO:0000256" key="6">
    <source>
        <dbReference type="RuleBase" id="RU361209"/>
    </source>
</evidence>
<dbReference type="OMA" id="ANHDGCM"/>
<dbReference type="RefSeq" id="XP_047766829.1">
    <property type="nucleotide sequence ID" value="XM_047911137.1"/>
</dbReference>
<dbReference type="GO" id="GO:0098552">
    <property type="term" value="C:side of membrane"/>
    <property type="evidence" value="ECO:0007669"/>
    <property type="project" value="UniProtKB-KW"/>
</dbReference>
<dbReference type="Proteomes" id="UP000756132">
    <property type="component" value="Chromosome 10"/>
</dbReference>
<evidence type="ECO:0000313" key="8">
    <source>
        <dbReference type="Proteomes" id="UP000756132"/>
    </source>
</evidence>
<gene>
    <name evidence="7" type="ORF">CLAFUR5_11989</name>
</gene>
<dbReference type="AlphaFoldDB" id="A0A9Q8UU35"/>
<comment type="function">
    <text evidence="6">Splits internally a 1,3-beta-glucan molecule and transfers the newly generated reducing end (the donor) to the non-reducing end of another 1,3-beta-glucan molecule (the acceptor) forming a 1,3-beta linkage, resulting in the elongation of 1,3-beta-glucan chains in the cell wall.</text>
</comment>
<keyword evidence="8" id="KW-1185">Reference proteome</keyword>
<accession>A0A9Q8UU35</accession>
<dbReference type="Gene3D" id="3.20.20.80">
    <property type="entry name" value="Glycosidases"/>
    <property type="match status" value="1"/>
</dbReference>
<reference evidence="7" key="2">
    <citation type="journal article" date="2022" name="Microb. Genom.">
        <title>A chromosome-scale genome assembly of the tomato pathogen Cladosporium fulvum reveals a compartmentalized genome architecture and the presence of a dispensable chromosome.</title>
        <authorList>
            <person name="Zaccaron A.Z."/>
            <person name="Chen L.H."/>
            <person name="Samaras A."/>
            <person name="Stergiopoulos I."/>
        </authorList>
    </citation>
    <scope>NUCLEOTIDE SEQUENCE</scope>
    <source>
        <strain evidence="7">Race5_Kim</strain>
    </source>
</reference>
<keyword evidence="6" id="KW-0449">Lipoprotein</keyword>
<comment type="similarity">
    <text evidence="2 6">Belongs to the glycosyl hydrolase 72 family.</text>
</comment>
<comment type="subcellular location">
    <subcellularLocation>
        <location evidence="1 6">Cell membrane</location>
        <topology evidence="1 6">Lipid-anchor</topology>
        <topology evidence="1 6">GPI-anchor</topology>
    </subcellularLocation>
</comment>
<protein>
    <recommendedName>
        <fullName evidence="6">1,3-beta-glucanosyltransferase</fullName>
        <ecNumber evidence="6">2.4.1.-</ecNumber>
    </recommendedName>
</protein>
<keyword evidence="6" id="KW-0472">Membrane</keyword>
<sequence length="436" mass="46915">MLALFIALLFATTAFAVPTIEAKGARFFTSDGDQWFIKGIAYQLTPDDPLAQGDQCKLDAALMKTLGANAIRVYHVDPAANHDECMSAFEDAGIYLFLDLDTFSTYILPDDPHWNETQFNEFGKVMDAFHNYDNLAGFFVGNEVLTTGANSIAAPYVKAATRDMKAYRDSKGYRQIPIGYSAADIASLRPNLQKYMACGDNSSDALDFFSLNAYEWCGETTYETSGYSQLQQNASEYNIPIFFSETGCNTPKPRTFADQSAILGEEMSGTWSGAIVYEWIQEANDYGLISYGPSVDPTATGANVVGGFTVRGTPTPISPDFDNLSKQWATLSPSGPPASAYSPSLTAPACPEYTKDLWNVNRNVALPTLGQTFDAQVSSSITAGGTNTGSTGSMAMATAAGSATRRSSTSSSRAVATGMPSPEIWWLAAMFPVVLA</sequence>
<dbReference type="GO" id="GO:0031505">
    <property type="term" value="P:fungal-type cell wall organization"/>
    <property type="evidence" value="ECO:0007669"/>
    <property type="project" value="TreeGrafter"/>
</dbReference>
<organism evidence="7 8">
    <name type="scientific">Passalora fulva</name>
    <name type="common">Tomato leaf mold</name>
    <name type="synonym">Cladosporium fulvum</name>
    <dbReference type="NCBI Taxonomy" id="5499"/>
    <lineage>
        <taxon>Eukaryota</taxon>
        <taxon>Fungi</taxon>
        <taxon>Dikarya</taxon>
        <taxon>Ascomycota</taxon>
        <taxon>Pezizomycotina</taxon>
        <taxon>Dothideomycetes</taxon>
        <taxon>Dothideomycetidae</taxon>
        <taxon>Mycosphaerellales</taxon>
        <taxon>Mycosphaerellaceae</taxon>
        <taxon>Fulvia</taxon>
    </lineage>
</organism>
<dbReference type="FunFam" id="3.20.20.80:FF:000038">
    <property type="entry name" value="1,3-beta-glucanosyltransferase"/>
    <property type="match status" value="1"/>
</dbReference>
<dbReference type="Pfam" id="PF03198">
    <property type="entry name" value="Glyco_hydro_72"/>
    <property type="match status" value="1"/>
</dbReference>
<evidence type="ECO:0000256" key="4">
    <source>
        <dbReference type="ARBA" id="ARBA00023157"/>
    </source>
</evidence>
<evidence type="ECO:0000256" key="3">
    <source>
        <dbReference type="ARBA" id="ARBA00022729"/>
    </source>
</evidence>
<evidence type="ECO:0000256" key="1">
    <source>
        <dbReference type="ARBA" id="ARBA00004609"/>
    </source>
</evidence>
<dbReference type="EC" id="2.4.1.-" evidence="6"/>
<feature type="chain" id="PRO_5040537834" description="1,3-beta-glucanosyltransferase" evidence="6">
    <location>
        <begin position="17"/>
        <end position="436"/>
    </location>
</feature>
<feature type="signal peptide" evidence="6">
    <location>
        <begin position="1"/>
        <end position="16"/>
    </location>
</feature>
<dbReference type="KEGG" id="ffu:CLAFUR5_11989"/>
<dbReference type="OrthoDB" id="421038at2759"/>
<reference evidence="7" key="1">
    <citation type="submission" date="2021-12" db="EMBL/GenBank/DDBJ databases">
        <authorList>
            <person name="Zaccaron A."/>
            <person name="Stergiopoulos I."/>
        </authorList>
    </citation>
    <scope>NUCLEOTIDE SEQUENCE</scope>
    <source>
        <strain evidence="7">Race5_Kim</strain>
    </source>
</reference>
<keyword evidence="6" id="KW-0808">Transferase</keyword>
<dbReference type="EMBL" id="CP090172">
    <property type="protein sequence ID" value="UJO22463.1"/>
    <property type="molecule type" value="Genomic_DNA"/>
</dbReference>
<proteinExistence type="inferred from homology"/>
<evidence type="ECO:0000256" key="5">
    <source>
        <dbReference type="ARBA" id="ARBA00023180"/>
    </source>
</evidence>
<keyword evidence="3 6" id="KW-0732">Signal</keyword>
<name>A0A9Q8UU35_PASFU</name>
<evidence type="ECO:0000256" key="2">
    <source>
        <dbReference type="ARBA" id="ARBA00007528"/>
    </source>
</evidence>
<dbReference type="GeneID" id="71991867"/>
<keyword evidence="5" id="KW-0325">Glycoprotein</keyword>
<dbReference type="GO" id="GO:0042124">
    <property type="term" value="F:1,3-beta-glucanosyltransferase activity"/>
    <property type="evidence" value="ECO:0007669"/>
    <property type="project" value="TreeGrafter"/>
</dbReference>
<keyword evidence="4" id="KW-1015">Disulfide bond</keyword>
<dbReference type="PANTHER" id="PTHR31468:SF8">
    <property type="entry name" value="1,3-BETA-GLUCANOSYLTRANSFERASE GAS2"/>
    <property type="match status" value="1"/>
</dbReference>